<evidence type="ECO:0000256" key="6">
    <source>
        <dbReference type="ARBA" id="ARBA00022827"/>
    </source>
</evidence>
<keyword evidence="6" id="KW-0274">FAD</keyword>
<accession>A0A1V9ZFA8</accession>
<evidence type="ECO:0000256" key="12">
    <source>
        <dbReference type="ARBA" id="ARBA00034529"/>
    </source>
</evidence>
<dbReference type="UniPathway" id="UPA00193"/>
<dbReference type="InterPro" id="IPR004620">
    <property type="entry name" value="MTHF_reductase_bac"/>
</dbReference>
<dbReference type="CDD" id="cd00537">
    <property type="entry name" value="MTHFR"/>
    <property type="match status" value="1"/>
</dbReference>
<dbReference type="GO" id="GO:0009086">
    <property type="term" value="P:methionine biosynthetic process"/>
    <property type="evidence" value="ECO:0007669"/>
    <property type="project" value="UniProtKB-KW"/>
</dbReference>
<evidence type="ECO:0000256" key="2">
    <source>
        <dbReference type="ARBA" id="ARBA00004777"/>
    </source>
</evidence>
<evidence type="ECO:0000256" key="1">
    <source>
        <dbReference type="ARBA" id="ARBA00001974"/>
    </source>
</evidence>
<dbReference type="GO" id="GO:0005829">
    <property type="term" value="C:cytosol"/>
    <property type="evidence" value="ECO:0007669"/>
    <property type="project" value="InterPro"/>
</dbReference>
<keyword evidence="4" id="KW-0028">Amino-acid biosynthesis</keyword>
<dbReference type="NCBIfam" id="TIGR00676">
    <property type="entry name" value="fadh2"/>
    <property type="match status" value="1"/>
</dbReference>
<evidence type="ECO:0000313" key="15">
    <source>
        <dbReference type="Proteomes" id="UP000243579"/>
    </source>
</evidence>
<keyword evidence="9" id="KW-0520">NAD</keyword>
<proteinExistence type="inferred from homology"/>
<dbReference type="EC" id="1.5.1.54" evidence="12"/>
<evidence type="ECO:0000256" key="7">
    <source>
        <dbReference type="ARBA" id="ARBA00022857"/>
    </source>
</evidence>
<keyword evidence="7" id="KW-0521">NADP</keyword>
<dbReference type="Gene3D" id="3.20.20.220">
    <property type="match status" value="1"/>
</dbReference>
<evidence type="ECO:0000256" key="3">
    <source>
        <dbReference type="ARBA" id="ARBA00006743"/>
    </source>
</evidence>
<comment type="caution">
    <text evidence="14">The sequence shown here is derived from an EMBL/GenBank/DDBJ whole genome shotgun (WGS) entry which is preliminary data.</text>
</comment>
<comment type="pathway">
    <text evidence="2">One-carbon metabolism; tetrahydrofolate interconversion.</text>
</comment>
<comment type="cofactor">
    <cofactor evidence="1">
        <name>FAD</name>
        <dbReference type="ChEBI" id="CHEBI:57692"/>
    </cofactor>
</comment>
<dbReference type="EMBL" id="JNBR01000140">
    <property type="protein sequence ID" value="OQR96581.1"/>
    <property type="molecule type" value="Genomic_DNA"/>
</dbReference>
<dbReference type="SUPFAM" id="SSF51730">
    <property type="entry name" value="FAD-linked oxidoreductase"/>
    <property type="match status" value="1"/>
</dbReference>
<keyword evidence="5" id="KW-0285">Flavoprotein</keyword>
<organism evidence="14 15">
    <name type="scientific">Achlya hypogyna</name>
    <name type="common">Oomycete</name>
    <name type="synonym">Protoachlya hypogyna</name>
    <dbReference type="NCBI Taxonomy" id="1202772"/>
    <lineage>
        <taxon>Eukaryota</taxon>
        <taxon>Sar</taxon>
        <taxon>Stramenopiles</taxon>
        <taxon>Oomycota</taxon>
        <taxon>Saprolegniomycetes</taxon>
        <taxon>Saprolegniales</taxon>
        <taxon>Achlyaceae</taxon>
        <taxon>Achlya</taxon>
    </lineage>
</organism>
<evidence type="ECO:0000256" key="5">
    <source>
        <dbReference type="ARBA" id="ARBA00022630"/>
    </source>
</evidence>
<dbReference type="InterPro" id="IPR053806">
    <property type="entry name" value="MTHFR_C"/>
</dbReference>
<dbReference type="Pfam" id="PF02219">
    <property type="entry name" value="MTHFR"/>
    <property type="match status" value="1"/>
</dbReference>
<gene>
    <name evidence="14" type="ORF">ACHHYP_15131</name>
</gene>
<sequence length="593" mass="65799">MKISEKIRAKLEKDEVFYSFEYFPPKTQAGVTNLYSRIDAMAQMDPLFCDMTWGAGGSTDKLTLEISANVQKFSGLEMVMHLTCTNMSRGSILNALSSAKDAGIQNILALRGDPPRGKTEFTECDGGFSYAVDLVKFIRAEFGDYFCIAVAGYPEGHPDSTDLDADLKHLKAKVDAGADFIVSQLFYDAQIFLDFVARCRAIGITVPILPGIMPIQSYQGFARMSAMCCRTVPAAIHDALEPIKDNDEAVKDYGVKLGIQMCRQLLDAGVKGLHMYTLNLERSTRLILEGLDLISPARRELPWRPSTMVKRVAESVRPIFWANRPKSYLHRTASWDEFPNGRWGASESPAFGDLSESHYMHATHSVADRKAMWGDAPVSLDDIYETFTRYCMGALKSLPWCDTPLHLETKSIQEMLAGLNRAGFLTINSQPRVNAAPSDDPMFGWGGPGGRVYQKAYVECFVSPANLKHIIEAAAKLKWVQYHAVDVHGNSYSNCGKGTTAVTWGSFPNKEILQPTIVDTESFMAWKDEAFSLWMSMWASLYVPDSPSYALIKEVHDTFFLVSIVDNNFVNGNIWDVFDTTADASAAPTATTP</sequence>
<dbReference type="PANTHER" id="PTHR45754:SF3">
    <property type="entry name" value="METHYLENETETRAHYDROFOLATE REDUCTASE (NADPH)"/>
    <property type="match status" value="1"/>
</dbReference>
<dbReference type="Pfam" id="PF21895">
    <property type="entry name" value="MTHFR_C"/>
    <property type="match status" value="1"/>
</dbReference>
<name>A0A1V9ZFA8_ACHHY</name>
<evidence type="ECO:0000256" key="10">
    <source>
        <dbReference type="ARBA" id="ARBA00023167"/>
    </source>
</evidence>
<dbReference type="FunFam" id="3.20.20.220:FF:000002">
    <property type="entry name" value="Methylenetetrahydrofolate reductase"/>
    <property type="match status" value="1"/>
</dbReference>
<evidence type="ECO:0000313" key="14">
    <source>
        <dbReference type="EMBL" id="OQR96581.1"/>
    </source>
</evidence>
<dbReference type="GO" id="GO:0071949">
    <property type="term" value="F:FAD binding"/>
    <property type="evidence" value="ECO:0007669"/>
    <property type="project" value="TreeGrafter"/>
</dbReference>
<comment type="similarity">
    <text evidence="3">Belongs to the methylenetetrahydrofolate reductase family.</text>
</comment>
<dbReference type="AlphaFoldDB" id="A0A1V9ZFA8"/>
<keyword evidence="15" id="KW-1185">Reference proteome</keyword>
<dbReference type="GO" id="GO:0106312">
    <property type="term" value="F:methylenetetrahydrofolate reductase (NADH) activity"/>
    <property type="evidence" value="ECO:0007669"/>
    <property type="project" value="UniProtKB-EC"/>
</dbReference>
<reference evidence="14 15" key="1">
    <citation type="journal article" date="2014" name="Genome Biol. Evol.">
        <title>The secreted proteins of Achlya hypogyna and Thraustotheca clavata identify the ancestral oomycete secretome and reveal gene acquisitions by horizontal gene transfer.</title>
        <authorList>
            <person name="Misner I."/>
            <person name="Blouin N."/>
            <person name="Leonard G."/>
            <person name="Richards T.A."/>
            <person name="Lane C.E."/>
        </authorList>
    </citation>
    <scope>NUCLEOTIDE SEQUENCE [LARGE SCALE GENOMIC DNA]</scope>
    <source>
        <strain evidence="14 15">ATCC 48635</strain>
    </source>
</reference>
<evidence type="ECO:0000256" key="4">
    <source>
        <dbReference type="ARBA" id="ARBA00022605"/>
    </source>
</evidence>
<dbReference type="PANTHER" id="PTHR45754">
    <property type="entry name" value="METHYLENETETRAHYDROFOLATE REDUCTASE"/>
    <property type="match status" value="1"/>
</dbReference>
<evidence type="ECO:0000256" key="9">
    <source>
        <dbReference type="ARBA" id="ARBA00023027"/>
    </source>
</evidence>
<dbReference type="Proteomes" id="UP000243579">
    <property type="component" value="Unassembled WGS sequence"/>
</dbReference>
<protein>
    <recommendedName>
        <fullName evidence="12">methylenetetrahydrofolate reductase (NADH)</fullName>
        <ecNumber evidence="12">1.5.1.54</ecNumber>
    </recommendedName>
</protein>
<evidence type="ECO:0000256" key="8">
    <source>
        <dbReference type="ARBA" id="ARBA00023002"/>
    </source>
</evidence>
<dbReference type="GO" id="GO:0035999">
    <property type="term" value="P:tetrahydrofolate interconversion"/>
    <property type="evidence" value="ECO:0007669"/>
    <property type="project" value="UniProtKB-UniPathway"/>
</dbReference>
<keyword evidence="10" id="KW-0486">Methionine biosynthesis</keyword>
<dbReference type="InterPro" id="IPR003171">
    <property type="entry name" value="Mehydrof_redctse-like"/>
</dbReference>
<evidence type="ECO:0000256" key="11">
    <source>
        <dbReference type="ARBA" id="ARBA00034478"/>
    </source>
</evidence>
<dbReference type="InterPro" id="IPR029041">
    <property type="entry name" value="FAD-linked_oxidoreductase-like"/>
</dbReference>
<evidence type="ECO:0000259" key="13">
    <source>
        <dbReference type="Pfam" id="PF21895"/>
    </source>
</evidence>
<dbReference type="NCBIfam" id="TIGR00677">
    <property type="entry name" value="fadh2_euk"/>
    <property type="match status" value="1"/>
</dbReference>
<dbReference type="OrthoDB" id="16284at2759"/>
<comment type="pathway">
    <text evidence="11">Amino-acid biosynthesis; L-methionine biosynthesis via de novo pathway.</text>
</comment>
<keyword evidence="8" id="KW-0560">Oxidoreductase</keyword>
<feature type="domain" description="MTHFR SAM-binding regulatory" evidence="13">
    <location>
        <begin position="298"/>
        <end position="581"/>
    </location>
</feature>
<dbReference type="InterPro" id="IPR004621">
    <property type="entry name" value="Fadh2_euk"/>
</dbReference>
<dbReference type="STRING" id="1202772.A0A1V9ZFA8"/>